<keyword evidence="2 7" id="KW-0813">Transport</keyword>
<feature type="transmembrane region" description="Helical" evidence="7">
    <location>
        <begin position="225"/>
        <end position="247"/>
    </location>
</feature>
<dbReference type="Gene3D" id="1.10.3720.10">
    <property type="entry name" value="MetI-like"/>
    <property type="match status" value="1"/>
</dbReference>
<evidence type="ECO:0000256" key="2">
    <source>
        <dbReference type="ARBA" id="ARBA00022448"/>
    </source>
</evidence>
<dbReference type="Pfam" id="PF00528">
    <property type="entry name" value="BPD_transp_1"/>
    <property type="match status" value="1"/>
</dbReference>
<evidence type="ECO:0000256" key="5">
    <source>
        <dbReference type="ARBA" id="ARBA00022989"/>
    </source>
</evidence>
<feature type="transmembrane region" description="Helical" evidence="7">
    <location>
        <begin position="180"/>
        <end position="204"/>
    </location>
</feature>
<gene>
    <name evidence="9" type="ORF">RQP52_12860</name>
</gene>
<dbReference type="RefSeq" id="WP_315951933.1">
    <property type="nucleotide sequence ID" value="NZ_JAWCUD010000003.1"/>
</dbReference>
<comment type="caution">
    <text evidence="9">The sequence shown here is derived from an EMBL/GenBank/DDBJ whole genome shotgun (WGS) entry which is preliminary data.</text>
</comment>
<dbReference type="SUPFAM" id="SSF161098">
    <property type="entry name" value="MetI-like"/>
    <property type="match status" value="1"/>
</dbReference>
<protein>
    <submittedName>
        <fullName evidence="9">Sugar ABC transporter permease</fullName>
    </submittedName>
</protein>
<evidence type="ECO:0000313" key="10">
    <source>
        <dbReference type="Proteomes" id="UP001260980"/>
    </source>
</evidence>
<evidence type="ECO:0000256" key="6">
    <source>
        <dbReference type="ARBA" id="ARBA00023136"/>
    </source>
</evidence>
<keyword evidence="10" id="KW-1185">Reference proteome</keyword>
<feature type="transmembrane region" description="Helical" evidence="7">
    <location>
        <begin position="282"/>
        <end position="301"/>
    </location>
</feature>
<evidence type="ECO:0000313" key="9">
    <source>
        <dbReference type="EMBL" id="MDU0201990.1"/>
    </source>
</evidence>
<evidence type="ECO:0000256" key="3">
    <source>
        <dbReference type="ARBA" id="ARBA00022475"/>
    </source>
</evidence>
<dbReference type="PANTHER" id="PTHR30193">
    <property type="entry name" value="ABC TRANSPORTER PERMEASE PROTEIN"/>
    <property type="match status" value="1"/>
</dbReference>
<dbReference type="PANTHER" id="PTHR30193:SF37">
    <property type="entry name" value="INNER MEMBRANE ABC TRANSPORTER PERMEASE PROTEIN YCJO"/>
    <property type="match status" value="1"/>
</dbReference>
<keyword evidence="4 7" id="KW-0812">Transmembrane</keyword>
<keyword evidence="5 7" id="KW-1133">Transmembrane helix</keyword>
<dbReference type="InterPro" id="IPR051393">
    <property type="entry name" value="ABC_transporter_permease"/>
</dbReference>
<feature type="domain" description="ABC transmembrane type-1" evidence="8">
    <location>
        <begin position="91"/>
        <end position="303"/>
    </location>
</feature>
<sequence>MQSASSQIQIQSSKKSRLSSIGHQKRREALTGYSFILPAVILLILFLLLPFMLAVVFGFTKFNLLRPDQIKFIGLDNYFMLFKDKLFYKSLYNTLYFTIIVVPVQSAVALMLALLVNNQLKLRNVFRIAYFSPVITSMTVIAILWISLYNPNEGLINSALQFLGIPKQPFLRSADQAMNAIIFMSVWQAAGYQMMIFLAGLQSIPKDLYEASAMDGANRVQQLRFITIPSLYNVIVFVLTITTIQAVKLFTQPYVMTNGGPENSTRTLALLIYQQGFQFRNAGYASAVSVIFFLIVIAISFSMRKFFKDRG</sequence>
<evidence type="ECO:0000256" key="7">
    <source>
        <dbReference type="RuleBase" id="RU363032"/>
    </source>
</evidence>
<keyword evidence="3" id="KW-1003">Cell membrane</keyword>
<organism evidence="9 10">
    <name type="scientific">Paenibacillus violae</name>
    <dbReference type="NCBI Taxonomy" id="3077234"/>
    <lineage>
        <taxon>Bacteria</taxon>
        <taxon>Bacillati</taxon>
        <taxon>Bacillota</taxon>
        <taxon>Bacilli</taxon>
        <taxon>Bacillales</taxon>
        <taxon>Paenibacillaceae</taxon>
        <taxon>Paenibacillus</taxon>
    </lineage>
</organism>
<dbReference type="CDD" id="cd06261">
    <property type="entry name" value="TM_PBP2"/>
    <property type="match status" value="1"/>
</dbReference>
<feature type="transmembrane region" description="Helical" evidence="7">
    <location>
        <begin position="35"/>
        <end position="59"/>
    </location>
</feature>
<dbReference type="PROSITE" id="PS50928">
    <property type="entry name" value="ABC_TM1"/>
    <property type="match status" value="1"/>
</dbReference>
<comment type="similarity">
    <text evidence="7">Belongs to the binding-protein-dependent transport system permease family.</text>
</comment>
<keyword evidence="6 7" id="KW-0472">Membrane</keyword>
<dbReference type="Proteomes" id="UP001260980">
    <property type="component" value="Unassembled WGS sequence"/>
</dbReference>
<name>A0ABU3RCH5_9BACL</name>
<evidence type="ECO:0000259" key="8">
    <source>
        <dbReference type="PROSITE" id="PS50928"/>
    </source>
</evidence>
<feature type="transmembrane region" description="Helical" evidence="7">
    <location>
        <begin position="95"/>
        <end position="116"/>
    </location>
</feature>
<dbReference type="InterPro" id="IPR035906">
    <property type="entry name" value="MetI-like_sf"/>
</dbReference>
<evidence type="ECO:0000256" key="4">
    <source>
        <dbReference type="ARBA" id="ARBA00022692"/>
    </source>
</evidence>
<dbReference type="EMBL" id="JAWCUD010000003">
    <property type="protein sequence ID" value="MDU0201990.1"/>
    <property type="molecule type" value="Genomic_DNA"/>
</dbReference>
<proteinExistence type="inferred from homology"/>
<feature type="transmembrane region" description="Helical" evidence="7">
    <location>
        <begin position="128"/>
        <end position="148"/>
    </location>
</feature>
<accession>A0ABU3RCH5</accession>
<reference evidence="9 10" key="1">
    <citation type="submission" date="2023-10" db="EMBL/GenBank/DDBJ databases">
        <title>Paenibacillus strain PFR10 Genome sequencing and assembly.</title>
        <authorList>
            <person name="Kim I."/>
        </authorList>
    </citation>
    <scope>NUCLEOTIDE SEQUENCE [LARGE SCALE GENOMIC DNA]</scope>
    <source>
        <strain evidence="9 10">PFR10</strain>
    </source>
</reference>
<evidence type="ECO:0000256" key="1">
    <source>
        <dbReference type="ARBA" id="ARBA00004651"/>
    </source>
</evidence>
<dbReference type="InterPro" id="IPR000515">
    <property type="entry name" value="MetI-like"/>
</dbReference>
<comment type="subcellular location">
    <subcellularLocation>
        <location evidence="1 7">Cell membrane</location>
        <topology evidence="1 7">Multi-pass membrane protein</topology>
    </subcellularLocation>
</comment>